<feature type="binding site" evidence="5">
    <location>
        <position position="200"/>
    </location>
    <ligand>
        <name>FMN</name>
        <dbReference type="ChEBI" id="CHEBI:58210"/>
    </ligand>
</feature>
<evidence type="ECO:0000259" key="7">
    <source>
        <dbReference type="Pfam" id="PF10590"/>
    </source>
</evidence>
<evidence type="ECO:0000256" key="4">
    <source>
        <dbReference type="ARBA" id="ARBA00023002"/>
    </source>
</evidence>
<dbReference type="GO" id="GO:0010181">
    <property type="term" value="F:FMN binding"/>
    <property type="evidence" value="ECO:0007669"/>
    <property type="project" value="InterPro"/>
</dbReference>
<dbReference type="InterPro" id="IPR012349">
    <property type="entry name" value="Split_barrel_FMN-bd"/>
</dbReference>
<reference evidence="8" key="1">
    <citation type="submission" date="2021-10" db="EMBL/GenBank/DDBJ databases">
        <authorList>
            <person name="Criscuolo A."/>
        </authorList>
    </citation>
    <scope>NUCLEOTIDE SEQUENCE</scope>
    <source>
        <strain evidence="8">CIP111885</strain>
    </source>
</reference>
<comment type="similarity">
    <text evidence="1">Belongs to the pyridoxamine 5'-phosphate oxidase family.</text>
</comment>
<keyword evidence="9" id="KW-1185">Reference proteome</keyword>
<feature type="binding site" evidence="5">
    <location>
        <begin position="66"/>
        <end position="71"/>
    </location>
    <ligand>
        <name>FMN</name>
        <dbReference type="ChEBI" id="CHEBI:58210"/>
    </ligand>
</feature>
<dbReference type="PIRSF" id="PIRSF000190">
    <property type="entry name" value="Pyd_amn-ph_oxd"/>
    <property type="match status" value="1"/>
</dbReference>
<dbReference type="EC" id="1.4.3.5" evidence="8"/>
<dbReference type="NCBIfam" id="NF004231">
    <property type="entry name" value="PRK05679.1"/>
    <property type="match status" value="1"/>
</dbReference>
<evidence type="ECO:0000313" key="9">
    <source>
        <dbReference type="Proteomes" id="UP000789845"/>
    </source>
</evidence>
<dbReference type="RefSeq" id="WP_230495950.1">
    <property type="nucleotide sequence ID" value="NZ_CAKJTG010000006.1"/>
</dbReference>
<dbReference type="GO" id="GO:0008615">
    <property type="term" value="P:pyridoxine biosynthetic process"/>
    <property type="evidence" value="ECO:0007669"/>
    <property type="project" value="InterPro"/>
</dbReference>
<feature type="domain" description="Pyridoxine 5'-phosphate oxidase dimerisation C-terminal" evidence="7">
    <location>
        <begin position="177"/>
        <end position="216"/>
    </location>
</feature>
<evidence type="ECO:0000256" key="2">
    <source>
        <dbReference type="ARBA" id="ARBA00022630"/>
    </source>
</evidence>
<evidence type="ECO:0000313" key="8">
    <source>
        <dbReference type="EMBL" id="CAG9607691.1"/>
    </source>
</evidence>
<dbReference type="PROSITE" id="PS01064">
    <property type="entry name" value="PYRIDOX_OXIDASE"/>
    <property type="match status" value="1"/>
</dbReference>
<dbReference type="InterPro" id="IPR019740">
    <property type="entry name" value="Pyridox_Oxase_CS"/>
</dbReference>
<sequence length="217" mass="25320">MEDIRNIIRQSKTLVGPFPEFNINEASEYPHEQFLEWFQMAIDNGVHEPHSMTLSTTDHNGFPDARVLIIKDVDQYGWYFASSSQSEKGKHIEDNPNIALTFYWSSIGKQVRIRGIAIEMDKERSAKDFLNRGTVARAIALLGKQSSILKEQREFEEALIKQIDSLQHNPTLVSPSWTLYRVVAKEVEFWQADEDRKHIRLRYKLEGDKWLKNLLWA</sequence>
<evidence type="ECO:0000256" key="3">
    <source>
        <dbReference type="ARBA" id="ARBA00022643"/>
    </source>
</evidence>
<dbReference type="Gene3D" id="2.30.110.10">
    <property type="entry name" value="Electron Transport, Fmn-binding Protein, Chain A"/>
    <property type="match status" value="1"/>
</dbReference>
<feature type="binding site" evidence="5">
    <location>
        <position position="110"/>
    </location>
    <ligand>
        <name>FMN</name>
        <dbReference type="ChEBI" id="CHEBI:58210"/>
    </ligand>
</feature>
<feature type="domain" description="Pyridoxamine 5'-phosphate oxidase N-terminal" evidence="6">
    <location>
        <begin position="41"/>
        <end position="153"/>
    </location>
</feature>
<dbReference type="PANTHER" id="PTHR10851:SF0">
    <property type="entry name" value="PYRIDOXINE-5'-PHOSPHATE OXIDASE"/>
    <property type="match status" value="1"/>
</dbReference>
<evidence type="ECO:0000259" key="6">
    <source>
        <dbReference type="Pfam" id="PF01243"/>
    </source>
</evidence>
<name>A0A9C7G8G6_9BACI</name>
<dbReference type="InterPro" id="IPR000659">
    <property type="entry name" value="Pyridox_Oxase"/>
</dbReference>
<keyword evidence="4 8" id="KW-0560">Oxidoreductase</keyword>
<dbReference type="Pfam" id="PF01243">
    <property type="entry name" value="PNPOx_N"/>
    <property type="match status" value="1"/>
</dbReference>
<protein>
    <submittedName>
        <fullName evidence="8">Pyridoxine/pyridoxamine 5'-phosphate oxidase</fullName>
        <ecNumber evidence="8">1.4.3.5</ecNumber>
    </submittedName>
</protein>
<evidence type="ECO:0000256" key="1">
    <source>
        <dbReference type="ARBA" id="ARBA00007301"/>
    </source>
</evidence>
<evidence type="ECO:0000256" key="5">
    <source>
        <dbReference type="PIRSR" id="PIRSR000190-2"/>
    </source>
</evidence>
<proteinExistence type="inferred from homology"/>
<keyword evidence="2" id="KW-0285">Flavoprotein</keyword>
<keyword evidence="3 5" id="KW-0288">FMN</keyword>
<feature type="binding site" evidence="5">
    <location>
        <position position="88"/>
    </location>
    <ligand>
        <name>FMN</name>
        <dbReference type="ChEBI" id="CHEBI:58210"/>
    </ligand>
</feature>
<dbReference type="GO" id="GO:0004733">
    <property type="term" value="F:pyridoxamine phosphate oxidase activity"/>
    <property type="evidence" value="ECO:0007669"/>
    <property type="project" value="UniProtKB-EC"/>
</dbReference>
<feature type="binding site" evidence="5">
    <location>
        <begin position="145"/>
        <end position="146"/>
    </location>
    <ligand>
        <name>FMN</name>
        <dbReference type="ChEBI" id="CHEBI:58210"/>
    </ligand>
</feature>
<dbReference type="AlphaFoldDB" id="A0A9C7G8G6"/>
<dbReference type="Proteomes" id="UP000789845">
    <property type="component" value="Unassembled WGS sequence"/>
</dbReference>
<organism evidence="8 9">
    <name type="scientific">Pseudoneobacillus rhizosphaerae</name>
    <dbReference type="NCBI Taxonomy" id="2880968"/>
    <lineage>
        <taxon>Bacteria</taxon>
        <taxon>Bacillati</taxon>
        <taxon>Bacillota</taxon>
        <taxon>Bacilli</taxon>
        <taxon>Bacillales</taxon>
        <taxon>Bacillaceae</taxon>
        <taxon>Pseudoneobacillus</taxon>
    </lineage>
</organism>
<dbReference type="InterPro" id="IPR019576">
    <property type="entry name" value="Pyridoxamine_oxidase_dimer_C"/>
</dbReference>
<dbReference type="InterPro" id="IPR011576">
    <property type="entry name" value="Pyridox_Oxase_N"/>
</dbReference>
<gene>
    <name evidence="8" type="primary">pdxH_2</name>
    <name evidence="8" type="ORF">NEOCIP111885_01383</name>
</gene>
<dbReference type="Pfam" id="PF10590">
    <property type="entry name" value="PNP_phzG_C"/>
    <property type="match status" value="1"/>
</dbReference>
<dbReference type="EMBL" id="CAKJTG010000006">
    <property type="protein sequence ID" value="CAG9607691.1"/>
    <property type="molecule type" value="Genomic_DNA"/>
</dbReference>
<comment type="cofactor">
    <cofactor evidence="5">
        <name>FMN</name>
        <dbReference type="ChEBI" id="CHEBI:58210"/>
    </cofactor>
    <text evidence="5">Binds 1 FMN per subunit.</text>
</comment>
<feature type="binding site" evidence="5">
    <location>
        <position position="190"/>
    </location>
    <ligand>
        <name>FMN</name>
        <dbReference type="ChEBI" id="CHEBI:58210"/>
    </ligand>
</feature>
<comment type="caution">
    <text evidence="8">The sequence shown here is derived from an EMBL/GenBank/DDBJ whole genome shotgun (WGS) entry which is preliminary data.</text>
</comment>
<dbReference type="SUPFAM" id="SSF50475">
    <property type="entry name" value="FMN-binding split barrel"/>
    <property type="match status" value="1"/>
</dbReference>
<accession>A0A9C7G8G6</accession>
<dbReference type="PANTHER" id="PTHR10851">
    <property type="entry name" value="PYRIDOXINE-5-PHOSPHATE OXIDASE"/>
    <property type="match status" value="1"/>
</dbReference>